<proteinExistence type="predicted"/>
<keyword evidence="1" id="KW-0378">Hydrolase</keyword>
<evidence type="ECO:0000313" key="2">
    <source>
        <dbReference type="Proteomes" id="UP001596274"/>
    </source>
</evidence>
<dbReference type="AlphaFoldDB" id="A0ABD5T4B4"/>
<feature type="non-terminal residue" evidence="1">
    <location>
        <position position="1"/>
    </location>
</feature>
<accession>A0ABD5T4B4</accession>
<name>A0ABD5T4B4_9EURY</name>
<dbReference type="GO" id="GO:0016787">
    <property type="term" value="F:hydrolase activity"/>
    <property type="evidence" value="ECO:0007669"/>
    <property type="project" value="UniProtKB-KW"/>
</dbReference>
<dbReference type="EMBL" id="JBHSWT010000745">
    <property type="protein sequence ID" value="MFC6772335.1"/>
    <property type="molecule type" value="Genomic_DNA"/>
</dbReference>
<organism evidence="1 2">
    <name type="scientific">Halorubrum pallidum</name>
    <dbReference type="NCBI Taxonomy" id="1526114"/>
    <lineage>
        <taxon>Archaea</taxon>
        <taxon>Methanobacteriati</taxon>
        <taxon>Methanobacteriota</taxon>
        <taxon>Stenosarchaea group</taxon>
        <taxon>Halobacteria</taxon>
        <taxon>Halobacteriales</taxon>
        <taxon>Haloferacaceae</taxon>
        <taxon>Halorubrum</taxon>
    </lineage>
</organism>
<sequence length="37" mass="4092">ADARLVVFDRAKLLPHVEHPERFVETVEEAFVAGATA</sequence>
<dbReference type="Proteomes" id="UP001596274">
    <property type="component" value="Unassembled WGS sequence"/>
</dbReference>
<comment type="caution">
    <text evidence="1">The sequence shown here is derived from an EMBL/GenBank/DDBJ whole genome shotgun (WGS) entry which is preliminary data.</text>
</comment>
<reference evidence="1 2" key="1">
    <citation type="journal article" date="2019" name="Int. J. Syst. Evol. Microbiol.">
        <title>The Global Catalogue of Microorganisms (GCM) 10K type strain sequencing project: providing services to taxonomists for standard genome sequencing and annotation.</title>
        <authorList>
            <consortium name="The Broad Institute Genomics Platform"/>
            <consortium name="The Broad Institute Genome Sequencing Center for Infectious Disease"/>
            <person name="Wu L."/>
            <person name="Ma J."/>
        </authorList>
    </citation>
    <scope>NUCLEOTIDE SEQUENCE [LARGE SCALE GENOMIC DNA]</scope>
    <source>
        <strain evidence="1 2">PJ61</strain>
    </source>
</reference>
<protein>
    <submittedName>
        <fullName evidence="1">Alpha/beta hydrolase</fullName>
    </submittedName>
</protein>
<keyword evidence="2" id="KW-1185">Reference proteome</keyword>
<evidence type="ECO:0000313" key="1">
    <source>
        <dbReference type="EMBL" id="MFC6772335.1"/>
    </source>
</evidence>
<gene>
    <name evidence="1" type="ORF">ACFQDD_12555</name>
</gene>